<evidence type="ECO:0000256" key="1">
    <source>
        <dbReference type="ARBA" id="ARBA00001946"/>
    </source>
</evidence>
<dbReference type="GO" id="GO:0000287">
    <property type="term" value="F:magnesium ion binding"/>
    <property type="evidence" value="ECO:0007669"/>
    <property type="project" value="InterPro"/>
</dbReference>
<dbReference type="GO" id="GO:0050545">
    <property type="term" value="F:sulfopyruvate decarboxylase activity"/>
    <property type="evidence" value="ECO:0007669"/>
    <property type="project" value="TreeGrafter"/>
</dbReference>
<dbReference type="PANTHER" id="PTHR37311:SF1">
    <property type="entry name" value="2-PHOSPHOSULFOLACTATE PHOSPHATASE-RELATED"/>
    <property type="match status" value="1"/>
</dbReference>
<evidence type="ECO:0000256" key="2">
    <source>
        <dbReference type="ARBA" id="ARBA00009997"/>
    </source>
</evidence>
<protein>
    <recommendedName>
        <fullName evidence="4">Probable 2-phosphosulfolactate phosphatase</fullName>
        <ecNumber evidence="3">3.1.3.71</ecNumber>
    </recommendedName>
</protein>
<proteinExistence type="inferred from homology"/>
<evidence type="ECO:0000256" key="7">
    <source>
        <dbReference type="ARBA" id="ARBA00033711"/>
    </source>
</evidence>
<keyword evidence="5" id="KW-0378">Hydrolase</keyword>
<evidence type="ECO:0000256" key="4">
    <source>
        <dbReference type="ARBA" id="ARBA00021948"/>
    </source>
</evidence>
<keyword evidence="6" id="KW-0460">Magnesium</keyword>
<evidence type="ECO:0000313" key="8">
    <source>
        <dbReference type="EMBL" id="MDI6450174.1"/>
    </source>
</evidence>
<evidence type="ECO:0000313" key="9">
    <source>
        <dbReference type="Proteomes" id="UP001431776"/>
    </source>
</evidence>
<accession>A0AAW6U3B6</accession>
<dbReference type="RefSeq" id="WP_349245583.1">
    <property type="nucleotide sequence ID" value="NZ_JASCXX010000017.1"/>
</dbReference>
<dbReference type="SUPFAM" id="SSF142823">
    <property type="entry name" value="ComB-like"/>
    <property type="match status" value="1"/>
</dbReference>
<comment type="caution">
    <text evidence="8">The sequence shown here is derived from an EMBL/GenBank/DDBJ whole genome shotgun (WGS) entry which is preliminary data.</text>
</comment>
<dbReference type="Proteomes" id="UP001431776">
    <property type="component" value="Unassembled WGS sequence"/>
</dbReference>
<comment type="catalytic activity">
    <reaction evidence="7">
        <text>(2R)-O-phospho-3-sulfolactate + H2O = (2R)-3-sulfolactate + phosphate</text>
        <dbReference type="Rhea" id="RHEA:23416"/>
        <dbReference type="ChEBI" id="CHEBI:15377"/>
        <dbReference type="ChEBI" id="CHEBI:15597"/>
        <dbReference type="ChEBI" id="CHEBI:43474"/>
        <dbReference type="ChEBI" id="CHEBI:58738"/>
        <dbReference type="EC" id="3.1.3.71"/>
    </reaction>
</comment>
<evidence type="ECO:0000256" key="5">
    <source>
        <dbReference type="ARBA" id="ARBA00022801"/>
    </source>
</evidence>
<organism evidence="8 9">
    <name type="scientific">Anaerobaca lacustris</name>
    <dbReference type="NCBI Taxonomy" id="3044600"/>
    <lineage>
        <taxon>Bacteria</taxon>
        <taxon>Pseudomonadati</taxon>
        <taxon>Planctomycetota</taxon>
        <taxon>Phycisphaerae</taxon>
        <taxon>Sedimentisphaerales</taxon>
        <taxon>Anaerobacaceae</taxon>
        <taxon>Anaerobaca</taxon>
    </lineage>
</organism>
<dbReference type="EMBL" id="JASCXX010000017">
    <property type="protein sequence ID" value="MDI6450174.1"/>
    <property type="molecule type" value="Genomic_DNA"/>
</dbReference>
<dbReference type="PANTHER" id="PTHR37311">
    <property type="entry name" value="2-PHOSPHOSULFOLACTATE PHOSPHATASE-RELATED"/>
    <property type="match status" value="1"/>
</dbReference>
<comment type="similarity">
    <text evidence="2">Belongs to the ComB family.</text>
</comment>
<dbReference type="Pfam" id="PF04029">
    <property type="entry name" value="2-ph_phosp"/>
    <property type="match status" value="1"/>
</dbReference>
<comment type="cofactor">
    <cofactor evidence="1">
        <name>Mg(2+)</name>
        <dbReference type="ChEBI" id="CHEBI:18420"/>
    </cofactor>
</comment>
<dbReference type="Gene3D" id="3.90.1560.10">
    <property type="entry name" value="ComB-like"/>
    <property type="match status" value="1"/>
</dbReference>
<keyword evidence="9" id="KW-1185">Reference proteome</keyword>
<name>A0AAW6U3B6_9BACT</name>
<dbReference type="AlphaFoldDB" id="A0AAW6U3B6"/>
<dbReference type="InterPro" id="IPR036702">
    <property type="entry name" value="ComB-like_sf"/>
</dbReference>
<dbReference type="GO" id="GO:0050532">
    <property type="term" value="F:2-phosphosulfolactate phosphatase activity"/>
    <property type="evidence" value="ECO:0007669"/>
    <property type="project" value="UniProtKB-EC"/>
</dbReference>
<sequence length="228" mass="24463">MEIRIDSLLEGARRARGVAVIVDVFRAFTTAAVAFSRGAPKIVMVAEPDEALALRARGMGDLCVGEVNGIRPKGFDFGNSPFEMAGADLEGKVVVQSTRAGTTGVAAATEASAVYAASFVVARATARAILRDNPSLVTIVAMGWNADLRTDEDELCALYLRNLLEGREPSSDALRQLVQASGQVGKFYDPAQPHFHPEDCDMALDVNRYDFAIRVAREDGLLVARPHA</sequence>
<dbReference type="InterPro" id="IPR005238">
    <property type="entry name" value="ComB-like"/>
</dbReference>
<evidence type="ECO:0000256" key="3">
    <source>
        <dbReference type="ARBA" id="ARBA00012953"/>
    </source>
</evidence>
<reference evidence="8" key="1">
    <citation type="submission" date="2023-05" db="EMBL/GenBank/DDBJ databases">
        <title>Anaerotaeda fermentans gen. nov., sp. nov., a novel anaerobic planctomycete of the new family within the order Sedimentisphaerales isolated from Taman Peninsula, Russia.</title>
        <authorList>
            <person name="Khomyakova M.A."/>
            <person name="Merkel A.Y."/>
            <person name="Slobodkin A.I."/>
        </authorList>
    </citation>
    <scope>NUCLEOTIDE SEQUENCE</scope>
    <source>
        <strain evidence="8">M17dextr</strain>
    </source>
</reference>
<gene>
    <name evidence="8" type="ORF">QJ522_14030</name>
</gene>
<evidence type="ECO:0000256" key="6">
    <source>
        <dbReference type="ARBA" id="ARBA00022842"/>
    </source>
</evidence>
<dbReference type="EC" id="3.1.3.71" evidence="3"/>